<proteinExistence type="predicted"/>
<protein>
    <submittedName>
        <fullName evidence="2">Uncharacterized protein</fullName>
    </submittedName>
</protein>
<feature type="compositionally biased region" description="Acidic residues" evidence="1">
    <location>
        <begin position="305"/>
        <end position="315"/>
    </location>
</feature>
<comment type="caution">
    <text evidence="2">The sequence shown here is derived from an EMBL/GenBank/DDBJ whole genome shotgun (WGS) entry which is preliminary data.</text>
</comment>
<dbReference type="AlphaFoldDB" id="A0A9N9L5X5"/>
<name>A0A9N9L5X5_9HELO</name>
<dbReference type="Proteomes" id="UP000696280">
    <property type="component" value="Unassembled WGS sequence"/>
</dbReference>
<feature type="region of interest" description="Disordered" evidence="1">
    <location>
        <begin position="1"/>
        <end position="81"/>
    </location>
</feature>
<sequence>MEHSPAKRRKTSPTTSVPINAPTTPSRIPVLRRDGDKTPTSRPSFASPTKASISRHNPQLLSRPTSSGAGTGKPGGKEKIDGLFAKFLGEKPAGSEALGVTGEPERASSQGATGLGVGTALGTSRPITPRGKKSVVTGKPRRRSQSPMKSPVKVQNFTGTSNVPDIYRGDLPDNPFQKKGGLRRSPTTSQGDAISNSNPSQNIPDDINPFQKRTGLRRSPISSQPVPSQQPEVEKEVRQQPETPPMPKPALRRSPVILQPPSQPDSAIAQLGGFPGISPVRRGALRRSPVIAASQPLEPVPSDDAPLENEPEPEPEPERPNTTARVLRRSPVLRSSPPVEVNAPIEPENPLPIRGRLRRSPVGNSSQDPVNAKEPSASPTENDTQNSLKSRLRNSPVNSIQPAETQAAIEEKQPEVPTFRKSALRRSPIAGASVEESGLSPDQVPATTRRGALRRSPVQASNPETLQAPPSQTESTTPTAPVPAIARISLGAIELEENIAPELDESSLISLPEKNVFSGSQRHEEPIAPLEFPKNVDIQQQPSDMIELGRPSKPGFHGEPELPPTPTQKGLDDPVVTTPPKGIHNTPSKRGRRNGALVEKPRSSPLKPRSQVTESSQEVIPDSQPEIISAPKPKTDQSTKRRKSARFTVPEDPHAEKKKARDALLKQLQELQADVALANQENERLRVHQEAGKRRAPIAPNSEKLLAFLERSTQKPVEDKPKPVSIFKSIDSFLPFSSRRKTQAIRISELEKPLPSHLPTHLDDPLPYLQAFSPLMFTSTVTLEEEASAQKYVIHASHPSGLFAARIDMLVDSESLSVKQLEVPRLDPAAEQELGTFVRSKTKDGGSREPGVICWSMGRWTEVAIQRAKFWCEVESQLGTPEARAKSLKALRAGRKRKRRAMAEEEDEEGASNEKAVWTRKQLLFHMGRTSMELANEEVEILLEWKIGFDSTGEAESSISANARVPKSWHQQDERNTLPQIPDMFQKLVKEKGPWGAVTGIAGLLMRDTDGES</sequence>
<accession>A0A9N9L5X5</accession>
<feature type="compositionally biased region" description="Polar residues" evidence="1">
    <location>
        <begin position="377"/>
        <end position="404"/>
    </location>
</feature>
<feature type="compositionally biased region" description="Polar residues" evidence="1">
    <location>
        <begin position="185"/>
        <end position="203"/>
    </location>
</feature>
<reference evidence="2" key="1">
    <citation type="submission" date="2021-07" db="EMBL/GenBank/DDBJ databases">
        <authorList>
            <person name="Durling M."/>
        </authorList>
    </citation>
    <scope>NUCLEOTIDE SEQUENCE</scope>
</reference>
<feature type="region of interest" description="Disordered" evidence="1">
    <location>
        <begin position="94"/>
        <end position="483"/>
    </location>
</feature>
<feature type="compositionally biased region" description="Basic residues" evidence="1">
    <location>
        <begin position="1"/>
        <end position="11"/>
    </location>
</feature>
<keyword evidence="3" id="KW-1185">Reference proteome</keyword>
<feature type="compositionally biased region" description="Polar residues" evidence="1">
    <location>
        <begin position="12"/>
        <end position="26"/>
    </location>
</feature>
<feature type="compositionally biased region" description="Polar residues" evidence="1">
    <location>
        <begin position="145"/>
        <end position="163"/>
    </location>
</feature>
<dbReference type="EMBL" id="CAJVRL010000084">
    <property type="protein sequence ID" value="CAG8958728.1"/>
    <property type="molecule type" value="Genomic_DNA"/>
</dbReference>
<gene>
    <name evidence="2" type="ORF">HYFRA_00011571</name>
</gene>
<evidence type="ECO:0000313" key="2">
    <source>
        <dbReference type="EMBL" id="CAG8958728.1"/>
    </source>
</evidence>
<feature type="compositionally biased region" description="Basic and acidic residues" evidence="1">
    <location>
        <begin position="649"/>
        <end position="660"/>
    </location>
</feature>
<evidence type="ECO:0000313" key="3">
    <source>
        <dbReference type="Proteomes" id="UP000696280"/>
    </source>
</evidence>
<feature type="compositionally biased region" description="Low complexity" evidence="1">
    <location>
        <begin position="329"/>
        <end position="339"/>
    </location>
</feature>
<feature type="compositionally biased region" description="Low complexity" evidence="1">
    <location>
        <begin position="222"/>
        <end position="231"/>
    </location>
</feature>
<feature type="compositionally biased region" description="Polar residues" evidence="1">
    <location>
        <begin position="458"/>
        <end position="479"/>
    </location>
</feature>
<feature type="compositionally biased region" description="Polar residues" evidence="1">
    <location>
        <begin position="40"/>
        <end position="68"/>
    </location>
</feature>
<organism evidence="2 3">
    <name type="scientific">Hymenoscyphus fraxineus</name>
    <dbReference type="NCBI Taxonomy" id="746836"/>
    <lineage>
        <taxon>Eukaryota</taxon>
        <taxon>Fungi</taxon>
        <taxon>Dikarya</taxon>
        <taxon>Ascomycota</taxon>
        <taxon>Pezizomycotina</taxon>
        <taxon>Leotiomycetes</taxon>
        <taxon>Helotiales</taxon>
        <taxon>Helotiaceae</taxon>
        <taxon>Hymenoscyphus</taxon>
    </lineage>
</organism>
<feature type="region of interest" description="Disordered" evidence="1">
    <location>
        <begin position="517"/>
        <end position="660"/>
    </location>
</feature>
<dbReference type="OrthoDB" id="4160836at2759"/>
<evidence type="ECO:0000256" key="1">
    <source>
        <dbReference type="SAM" id="MobiDB-lite"/>
    </source>
</evidence>